<evidence type="ECO:0000313" key="1">
    <source>
        <dbReference type="EMBL" id="RIW30910.1"/>
    </source>
</evidence>
<dbReference type="AlphaFoldDB" id="A0A3A1QTE8"/>
<proteinExistence type="predicted"/>
<protein>
    <submittedName>
        <fullName evidence="1">Uncharacterized protein</fullName>
    </submittedName>
</protein>
<gene>
    <name evidence="1" type="ORF">D3H55_16120</name>
</gene>
<dbReference type="OrthoDB" id="1683552at2"/>
<accession>A0A3A1QTE8</accession>
<dbReference type="EMBL" id="QXIR01000024">
    <property type="protein sequence ID" value="RIW30910.1"/>
    <property type="molecule type" value="Genomic_DNA"/>
</dbReference>
<keyword evidence="2" id="KW-1185">Reference proteome</keyword>
<sequence>MKVCPLCNGVTRMSIDCSACGDELTDKGRIYDYFDDYSAYMDIDEIKLADGIPDSSGSEDCVHVFAGGCGHEETRVIRFTEI</sequence>
<reference evidence="1 2" key="1">
    <citation type="submission" date="2018-09" db="EMBL/GenBank/DDBJ databases">
        <title>Bacillus saliacetes sp. nov., isolated from Thai shrimp paste (Ka-pi).</title>
        <authorList>
            <person name="Daroonpunt R."/>
            <person name="Tanasupawat S."/>
            <person name="Yiamsombut S."/>
        </authorList>
    </citation>
    <scope>NUCLEOTIDE SEQUENCE [LARGE SCALE GENOMIC DNA]</scope>
    <source>
        <strain evidence="1 2">SKP7-4</strain>
    </source>
</reference>
<evidence type="ECO:0000313" key="2">
    <source>
        <dbReference type="Proteomes" id="UP000265801"/>
    </source>
</evidence>
<comment type="caution">
    <text evidence="1">The sequence shown here is derived from an EMBL/GenBank/DDBJ whole genome shotgun (WGS) entry which is preliminary data.</text>
</comment>
<dbReference type="Proteomes" id="UP000265801">
    <property type="component" value="Unassembled WGS sequence"/>
</dbReference>
<name>A0A3A1QTE8_9BACI</name>
<organism evidence="1 2">
    <name type="scientific">Bacillus salacetis</name>
    <dbReference type="NCBI Taxonomy" id="2315464"/>
    <lineage>
        <taxon>Bacteria</taxon>
        <taxon>Bacillati</taxon>
        <taxon>Bacillota</taxon>
        <taxon>Bacilli</taxon>
        <taxon>Bacillales</taxon>
        <taxon>Bacillaceae</taxon>
        <taxon>Bacillus</taxon>
    </lineage>
</organism>